<gene>
    <name evidence="1" type="ORF">B9N49_08775</name>
</gene>
<dbReference type="PROSITE" id="PS01228">
    <property type="entry name" value="COF_1"/>
    <property type="match status" value="1"/>
</dbReference>
<dbReference type="NCBIfam" id="TIGR00099">
    <property type="entry name" value="Cof-subfamily"/>
    <property type="match status" value="1"/>
</dbReference>
<comment type="caution">
    <text evidence="1">The sequence shown here is derived from an EMBL/GenBank/DDBJ whole genome shotgun (WGS) entry which is preliminary data.</text>
</comment>
<dbReference type="InterPro" id="IPR000150">
    <property type="entry name" value="Cof"/>
</dbReference>
<dbReference type="GO" id="GO:0005829">
    <property type="term" value="C:cytosol"/>
    <property type="evidence" value="ECO:0007669"/>
    <property type="project" value="TreeGrafter"/>
</dbReference>
<dbReference type="NCBIfam" id="TIGR01484">
    <property type="entry name" value="HAD-SF-IIB"/>
    <property type="match status" value="1"/>
</dbReference>
<dbReference type="InterPro" id="IPR036412">
    <property type="entry name" value="HAD-like_sf"/>
</dbReference>
<dbReference type="GO" id="GO:0000287">
    <property type="term" value="F:magnesium ion binding"/>
    <property type="evidence" value="ECO:0007669"/>
    <property type="project" value="TreeGrafter"/>
</dbReference>
<dbReference type="SUPFAM" id="SSF56784">
    <property type="entry name" value="HAD-like"/>
    <property type="match status" value="1"/>
</dbReference>
<proteinExistence type="predicted"/>
<dbReference type="Pfam" id="PF08282">
    <property type="entry name" value="Hydrolase_3"/>
    <property type="match status" value="1"/>
</dbReference>
<dbReference type="EMBL" id="NDYC01000044">
    <property type="protein sequence ID" value="OXZ26489.1"/>
    <property type="molecule type" value="Genomic_DNA"/>
</dbReference>
<dbReference type="RefSeq" id="WP_094206383.1">
    <property type="nucleotide sequence ID" value="NZ_NDYC01000044.1"/>
</dbReference>
<sequence length="278" mass="31440">MKNNFKAVMIDLDGTLLTDDKKITDFSNQILQKLYDNGIKIIIATGRGLSRAKQLTEKLDFDKIILANNGAIIHSSSSIATDEELKLESNVVDELSALSKEYGIRPYFFVENKCALLIQDEDDKKRFVDSVGDVGEIMTVSERNLPIDDCVSMIMIAGKDRIYDIVDHIKANPNVTYHIHTKYFSKNIRMLEVQNVNTDKYKRAIHVLKHFGITSDEVVAIGDAHNDLEMVVNSGLGVAMKNSDDILKQNADIITQYTNEQDGLAKFLEELFELRDYE</sequence>
<dbReference type="GO" id="GO:0016791">
    <property type="term" value="F:phosphatase activity"/>
    <property type="evidence" value="ECO:0007669"/>
    <property type="project" value="TreeGrafter"/>
</dbReference>
<dbReference type="InterPro" id="IPR023214">
    <property type="entry name" value="HAD_sf"/>
</dbReference>
<accession>A0A233V274</accession>
<dbReference type="Proteomes" id="UP000215413">
    <property type="component" value="Unassembled WGS sequence"/>
</dbReference>
<evidence type="ECO:0000313" key="2">
    <source>
        <dbReference type="Proteomes" id="UP000215413"/>
    </source>
</evidence>
<reference evidence="2" key="1">
    <citation type="submission" date="2017-04" db="EMBL/GenBank/DDBJ databases">
        <title>Finegoldia magna isolated from orthopedic joint implant-associated infections.</title>
        <authorList>
            <person name="Bjorklund S."/>
            <person name="Bruggemann H."/>
            <person name="Jensen A."/>
            <person name="Hellmark B."/>
            <person name="Soderquist B."/>
        </authorList>
    </citation>
    <scope>NUCLEOTIDE SEQUENCE [LARGE SCALE GENOMIC DNA]</scope>
    <source>
        <strain evidence="2">CCUG 54800</strain>
    </source>
</reference>
<keyword evidence="1" id="KW-0378">Hydrolase</keyword>
<dbReference type="PANTHER" id="PTHR10000:SF8">
    <property type="entry name" value="HAD SUPERFAMILY HYDROLASE-LIKE, TYPE 3"/>
    <property type="match status" value="1"/>
</dbReference>
<evidence type="ECO:0000313" key="1">
    <source>
        <dbReference type="EMBL" id="OXZ26489.1"/>
    </source>
</evidence>
<dbReference type="Gene3D" id="3.30.1240.10">
    <property type="match status" value="1"/>
</dbReference>
<dbReference type="Gene3D" id="3.40.50.1000">
    <property type="entry name" value="HAD superfamily/HAD-like"/>
    <property type="match status" value="1"/>
</dbReference>
<name>A0A233V274_FINMA</name>
<dbReference type="AlphaFoldDB" id="A0A233V274"/>
<organism evidence="1 2">
    <name type="scientific">Finegoldia magna</name>
    <name type="common">Peptostreptococcus magnus</name>
    <dbReference type="NCBI Taxonomy" id="1260"/>
    <lineage>
        <taxon>Bacteria</taxon>
        <taxon>Bacillati</taxon>
        <taxon>Bacillota</taxon>
        <taxon>Tissierellia</taxon>
        <taxon>Tissierellales</taxon>
        <taxon>Peptoniphilaceae</taxon>
        <taxon>Finegoldia</taxon>
    </lineage>
</organism>
<dbReference type="PANTHER" id="PTHR10000">
    <property type="entry name" value="PHOSPHOSERINE PHOSPHATASE"/>
    <property type="match status" value="1"/>
</dbReference>
<protein>
    <submittedName>
        <fullName evidence="1">Hydrolase</fullName>
    </submittedName>
</protein>
<dbReference type="InterPro" id="IPR006379">
    <property type="entry name" value="HAD-SF_hydro_IIB"/>
</dbReference>